<keyword evidence="2" id="KW-1185">Reference proteome</keyword>
<dbReference type="Proteomes" id="UP001561046">
    <property type="component" value="Unassembled WGS sequence"/>
</dbReference>
<reference evidence="1 2" key="1">
    <citation type="journal article" date="2013" name="Int. J. Syst. Evol. Microbiol.">
        <title>Comamonas guangdongensis sp. nov., isolated from subterranean forest sediment, and emended description of the genus Comamonas.</title>
        <authorList>
            <person name="Zhang J."/>
            <person name="Wang Y."/>
            <person name="Zhou S."/>
            <person name="Wu C."/>
            <person name="He J."/>
            <person name="Li F."/>
        </authorList>
    </citation>
    <scope>NUCLEOTIDE SEQUENCE [LARGE SCALE GENOMIC DNA]</scope>
    <source>
        <strain evidence="1 2">CCTCC AB2011133</strain>
    </source>
</reference>
<sequence length="126" mass="14358">MLHAELTVMFRAPYPAHLPSLCYILDVLRYDDNQLARLLDLKPSTIKKYRREGQAPRAVHLALFWESRWGIATIDTVAHNHAAGNYARAESLRRKNDRLVKQILSMEKELAAHKTAPANAPIFQIG</sequence>
<name>A0ABV3ZTU6_9BURK</name>
<evidence type="ECO:0008006" key="3">
    <source>
        <dbReference type="Google" id="ProtNLM"/>
    </source>
</evidence>
<gene>
    <name evidence="1" type="ORF">AB6724_05585</name>
</gene>
<comment type="caution">
    <text evidence="1">The sequence shown here is derived from an EMBL/GenBank/DDBJ whole genome shotgun (WGS) entry which is preliminary data.</text>
</comment>
<protein>
    <recommendedName>
        <fullName evidence="3">XRE family transcriptional regulator</fullName>
    </recommendedName>
</protein>
<organism evidence="1 2">
    <name type="scientific">Comamonas guangdongensis</name>
    <dbReference type="NCBI Taxonomy" id="510515"/>
    <lineage>
        <taxon>Bacteria</taxon>
        <taxon>Pseudomonadati</taxon>
        <taxon>Pseudomonadota</taxon>
        <taxon>Betaproteobacteria</taxon>
        <taxon>Burkholderiales</taxon>
        <taxon>Comamonadaceae</taxon>
        <taxon>Comamonas</taxon>
    </lineage>
</organism>
<evidence type="ECO:0000313" key="2">
    <source>
        <dbReference type="Proteomes" id="UP001561046"/>
    </source>
</evidence>
<proteinExistence type="predicted"/>
<accession>A0ABV3ZTU6</accession>
<evidence type="ECO:0000313" key="1">
    <source>
        <dbReference type="EMBL" id="MEX8192309.1"/>
    </source>
</evidence>
<dbReference type="EMBL" id="JBFYGN010000005">
    <property type="protein sequence ID" value="MEX8192309.1"/>
    <property type="molecule type" value="Genomic_DNA"/>
</dbReference>